<evidence type="ECO:0000256" key="2">
    <source>
        <dbReference type="ARBA" id="ARBA00022729"/>
    </source>
</evidence>
<comment type="subcellular location">
    <subcellularLocation>
        <location evidence="1">Periplasm</location>
    </subcellularLocation>
</comment>
<evidence type="ECO:0000256" key="1">
    <source>
        <dbReference type="ARBA" id="ARBA00004418"/>
    </source>
</evidence>
<dbReference type="SUPFAM" id="SSF48230">
    <property type="entry name" value="Chondroitin AC/alginate lyase"/>
    <property type="match status" value="1"/>
</dbReference>
<dbReference type="Proteomes" id="UP000270616">
    <property type="component" value="Unassembled WGS sequence"/>
</dbReference>
<evidence type="ECO:0000313" key="8">
    <source>
        <dbReference type="EMBL" id="ROZ63763.1"/>
    </source>
</evidence>
<dbReference type="PANTHER" id="PTHR39210">
    <property type="entry name" value="HEPARIN-SULFATE LYASE"/>
    <property type="match status" value="1"/>
</dbReference>
<dbReference type="PANTHER" id="PTHR39210:SF1">
    <property type="entry name" value="HEPARIN-SULFATE LYASE"/>
    <property type="match status" value="1"/>
</dbReference>
<feature type="region of interest" description="Disordered" evidence="5">
    <location>
        <begin position="583"/>
        <end position="604"/>
    </location>
</feature>
<dbReference type="InterPro" id="IPR031680">
    <property type="entry name" value="Hepar_II_III_N"/>
</dbReference>
<evidence type="ECO:0000256" key="3">
    <source>
        <dbReference type="ARBA" id="ARBA00022764"/>
    </source>
</evidence>
<dbReference type="SUPFAM" id="SSF53474">
    <property type="entry name" value="alpha/beta-Hydrolases"/>
    <property type="match status" value="1"/>
</dbReference>
<dbReference type="Gene3D" id="3.40.50.1820">
    <property type="entry name" value="alpha/beta hydrolase"/>
    <property type="match status" value="1"/>
</dbReference>
<evidence type="ECO:0000256" key="5">
    <source>
        <dbReference type="SAM" id="MobiDB-lite"/>
    </source>
</evidence>
<name>A0A3N3ZR78_9MICC</name>
<keyword evidence="3" id="KW-0574">Periplasm</keyword>
<proteinExistence type="predicted"/>
<dbReference type="RefSeq" id="WP_325049533.1">
    <property type="nucleotide sequence ID" value="NZ_RKMF01000005.1"/>
</dbReference>
<feature type="domain" description="Heparinase II/III-like C-terminal" evidence="6">
    <location>
        <begin position="300"/>
        <end position="490"/>
    </location>
</feature>
<dbReference type="Pfam" id="PF07940">
    <property type="entry name" value="Hepar_II_III_C"/>
    <property type="match status" value="1"/>
</dbReference>
<keyword evidence="9" id="KW-1185">Reference proteome</keyword>
<evidence type="ECO:0000259" key="7">
    <source>
        <dbReference type="Pfam" id="PF16889"/>
    </source>
</evidence>
<evidence type="ECO:0000259" key="6">
    <source>
        <dbReference type="Pfam" id="PF07940"/>
    </source>
</evidence>
<dbReference type="Gene3D" id="2.70.98.70">
    <property type="match status" value="1"/>
</dbReference>
<feature type="domain" description="Heparin-sulfate lyase N-terminal" evidence="7">
    <location>
        <begin position="31"/>
        <end position="210"/>
    </location>
</feature>
<evidence type="ECO:0000313" key="9">
    <source>
        <dbReference type="Proteomes" id="UP000270616"/>
    </source>
</evidence>
<sequence length="960" mass="104769">MALDIAAISQQITAPARKNQFSSALLRGELTLRPHPTWSMPKHLTWTEDPFNDKNWIHQLHMLRWMAPLAQAGRAGDVPAAELWLRHATDWARNNPPGRSKCIAAWANMVDGIRATHLVLGVPMISELFPDSLPVLEKTITEHGAWIADPRHLGHSNHALHQHEGLLLCGIALGRHDWTELAVERIGQLLREQWDAEGINAEGAIAYHRNNYIWWQRLLARLELAGLDYPAGAESLEATPVALAHATRPDGLFVPIGDTDGGSADGVDHPACRYVTSQGSEGEPPQELFKLYRDGYAFGRSGWGEFERDMAEETFFSMPFGRFKVHGHPDGGSLTFAAGGVNWITDPGKYSYTHEDPIRKYVIAHSSHSLVYLPDEHRDRNADVALLAHQEADSHWDITVADQGYADVDLTRRVLFSTSGEYLVVVDTVRADRDVVAVQRWQLGAGVEAESTKNVVALSSGEKSAALYASGTKADTSIIRNTAPWLPEGRIATAWKQSVPAPVVEMTKHGKSFRFVTVLSAGQKTAPKFSTVKGLPAGVLGLTVDNGFSAETMVIRDRDVRVLSGPASTEDAAAALDLAPAPASAVPGRPASAGHATGPARQLTREEHASVLERLARARADAAHLDSAERQAFADELESELRPELPGGDFDLGLEACLSDLRQARSGRSAAMVANRAPLINWAQDETWRPTYYDLPIKTHLGGWNHTTTLNQAGLHTVEFGPLVLPTLVEPYPGNTLTVLFHGAINRTKSRLPLFQRVALQRSLAMGPILGFSDATLDLDAQMRLGWYLGAGFWDLTTAMVDVIRGAAATWGTEHVVLQGNSGGGFAAMQVAAQMPEAHAVVFNPQTDIRRYSAAHARRAFEAAFGDRSDPTRDDELARVSVAHRCRTTGTLGQSLTYVSNSGDRIHVANHELPLLEALEDMGVGTTVNRVDLYLGDGHKPVDNDKYAEIMTSVYQQLTS</sequence>
<dbReference type="GO" id="GO:0016829">
    <property type="term" value="F:lyase activity"/>
    <property type="evidence" value="ECO:0007669"/>
    <property type="project" value="UniProtKB-KW"/>
</dbReference>
<organism evidence="8 9">
    <name type="scientific">Kocuria soli</name>
    <dbReference type="NCBI Taxonomy" id="2485125"/>
    <lineage>
        <taxon>Bacteria</taxon>
        <taxon>Bacillati</taxon>
        <taxon>Actinomycetota</taxon>
        <taxon>Actinomycetes</taxon>
        <taxon>Micrococcales</taxon>
        <taxon>Micrococcaceae</taxon>
        <taxon>Kocuria</taxon>
    </lineage>
</organism>
<dbReference type="Pfam" id="PF16889">
    <property type="entry name" value="Hepar_II_III_N"/>
    <property type="match status" value="1"/>
</dbReference>
<dbReference type="Gene3D" id="1.50.10.100">
    <property type="entry name" value="Chondroitin AC/alginate lyase"/>
    <property type="match status" value="1"/>
</dbReference>
<gene>
    <name evidence="8" type="ORF">EDL96_05260</name>
</gene>
<accession>A0A3N3ZR78</accession>
<dbReference type="EMBL" id="RKMF01000005">
    <property type="protein sequence ID" value="ROZ63763.1"/>
    <property type="molecule type" value="Genomic_DNA"/>
</dbReference>
<keyword evidence="2" id="KW-0732">Signal</keyword>
<protein>
    <submittedName>
        <fullName evidence="8">Uncharacterized protein</fullName>
    </submittedName>
</protein>
<comment type="caution">
    <text evidence="8">The sequence shown here is derived from an EMBL/GenBank/DDBJ whole genome shotgun (WGS) entry which is preliminary data.</text>
</comment>
<reference evidence="8 9" key="1">
    <citation type="submission" date="2018-10" db="EMBL/GenBank/DDBJ databases">
        <title>Kocuria sp. M5W7-7, whole genome shotgun sequence.</title>
        <authorList>
            <person name="Tuo L."/>
        </authorList>
    </citation>
    <scope>NUCLEOTIDE SEQUENCE [LARGE SCALE GENOMIC DNA]</scope>
    <source>
        <strain evidence="8 9">M5W7-7</strain>
    </source>
</reference>
<dbReference type="InterPro" id="IPR029058">
    <property type="entry name" value="AB_hydrolase_fold"/>
</dbReference>
<dbReference type="GO" id="GO:0042597">
    <property type="term" value="C:periplasmic space"/>
    <property type="evidence" value="ECO:0007669"/>
    <property type="project" value="UniProtKB-SubCell"/>
</dbReference>
<dbReference type="InterPro" id="IPR012480">
    <property type="entry name" value="Hepar_II_III_C"/>
</dbReference>
<dbReference type="AlphaFoldDB" id="A0A3N3ZR78"/>
<keyword evidence="4" id="KW-0456">Lyase</keyword>
<evidence type="ECO:0000256" key="4">
    <source>
        <dbReference type="ARBA" id="ARBA00023239"/>
    </source>
</evidence>
<dbReference type="InterPro" id="IPR008929">
    <property type="entry name" value="Chondroitin_lyas"/>
</dbReference>